<organism evidence="8 9">
    <name type="scientific">Dictyocaulus viviparus</name>
    <name type="common">Bovine lungworm</name>
    <dbReference type="NCBI Taxonomy" id="29172"/>
    <lineage>
        <taxon>Eukaryota</taxon>
        <taxon>Metazoa</taxon>
        <taxon>Ecdysozoa</taxon>
        <taxon>Nematoda</taxon>
        <taxon>Chromadorea</taxon>
        <taxon>Rhabditida</taxon>
        <taxon>Rhabditina</taxon>
        <taxon>Rhabditomorpha</taxon>
        <taxon>Strongyloidea</taxon>
        <taxon>Metastrongylidae</taxon>
        <taxon>Dictyocaulus</taxon>
    </lineage>
</organism>
<dbReference type="InterPro" id="IPR013525">
    <property type="entry name" value="ABC2_TM"/>
</dbReference>
<comment type="subcellular location">
    <subcellularLocation>
        <location evidence="1">Membrane</location>
        <topology evidence="1">Multi-pass membrane protein</topology>
    </subcellularLocation>
</comment>
<evidence type="ECO:0000256" key="4">
    <source>
        <dbReference type="ARBA" id="ARBA00022989"/>
    </source>
</evidence>
<name>A0A0D8Y5V0_DICVI</name>
<dbReference type="AlphaFoldDB" id="A0A0D8Y5V0"/>
<evidence type="ECO:0000256" key="6">
    <source>
        <dbReference type="SAM" id="Phobius"/>
    </source>
</evidence>
<dbReference type="STRING" id="29172.A0A0D8Y5V0"/>
<evidence type="ECO:0000313" key="8">
    <source>
        <dbReference type="EMBL" id="KJH52208.1"/>
    </source>
</evidence>
<evidence type="ECO:0000256" key="5">
    <source>
        <dbReference type="ARBA" id="ARBA00023136"/>
    </source>
</evidence>
<evidence type="ECO:0000313" key="9">
    <source>
        <dbReference type="Proteomes" id="UP000053766"/>
    </source>
</evidence>
<feature type="domain" description="ABC-2 type transporter transmembrane" evidence="7">
    <location>
        <begin position="54"/>
        <end position="251"/>
    </location>
</feature>
<keyword evidence="5 6" id="KW-0472">Membrane</keyword>
<dbReference type="Proteomes" id="UP000053766">
    <property type="component" value="Unassembled WGS sequence"/>
</dbReference>
<evidence type="ECO:0000256" key="3">
    <source>
        <dbReference type="ARBA" id="ARBA00022692"/>
    </source>
</evidence>
<dbReference type="PANTHER" id="PTHR48041:SF131">
    <property type="entry name" value="ABC TRANSPORTER DOMAIN-CONTAINING PROTEIN"/>
    <property type="match status" value="1"/>
</dbReference>
<keyword evidence="4 6" id="KW-1133">Transmembrane helix</keyword>
<dbReference type="GO" id="GO:0005886">
    <property type="term" value="C:plasma membrane"/>
    <property type="evidence" value="ECO:0007669"/>
    <property type="project" value="TreeGrafter"/>
</dbReference>
<dbReference type="GO" id="GO:0140359">
    <property type="term" value="F:ABC-type transporter activity"/>
    <property type="evidence" value="ECO:0007669"/>
    <property type="project" value="InterPro"/>
</dbReference>
<feature type="transmembrane region" description="Helical" evidence="6">
    <location>
        <begin position="140"/>
        <end position="162"/>
    </location>
</feature>
<protein>
    <submittedName>
        <fullName evidence="8">ABC-2 type transporter</fullName>
    </submittedName>
</protein>
<feature type="transmembrane region" description="Helical" evidence="6">
    <location>
        <begin position="291"/>
        <end position="312"/>
    </location>
</feature>
<dbReference type="InterPro" id="IPR050352">
    <property type="entry name" value="ABCG_transporters"/>
</dbReference>
<dbReference type="Pfam" id="PF01061">
    <property type="entry name" value="ABC2_membrane"/>
    <property type="match status" value="1"/>
</dbReference>
<proteinExistence type="predicted"/>
<sequence length="320" mass="36354">MCYSTQPSSFDALRRSSSSLAIAQRSPFTNASTTFCNCTPERKPSTVAILNDNIRNKSIMRAKLVQKAFMALFLGSLYFQTKPNQDGVTNLKGILFFFCSELTYPTIYGIQTYMPNEFPLLVREYHDGNYPVLAYYLAKAFSYMPIFSLDGMLLLTVAYWMIGLAPTVGRFVRTLITGVLVETMVASLGIAVCSFSPSYAVAVTITGPLLTIYSMTGGIFTNVATIPEWIRWVQYLSWFRFGYESFIINEWTYEKYNNIPCTVESGKIAQSCERSGEDVIQNLSFHPSNIYFNWICMLLYTLAHYCLGYIALTIRVQRHR</sequence>
<evidence type="ECO:0000256" key="1">
    <source>
        <dbReference type="ARBA" id="ARBA00004141"/>
    </source>
</evidence>
<reference evidence="9" key="2">
    <citation type="journal article" date="2016" name="Sci. Rep.">
        <title>Dictyocaulus viviparus genome, variome and transcriptome elucidate lungworm biology and support future intervention.</title>
        <authorList>
            <person name="McNulty S.N."/>
            <person name="Strube C."/>
            <person name="Rosa B.A."/>
            <person name="Martin J.C."/>
            <person name="Tyagi R."/>
            <person name="Choi Y.J."/>
            <person name="Wang Q."/>
            <person name="Hallsworth Pepin K."/>
            <person name="Zhang X."/>
            <person name="Ozersky P."/>
            <person name="Wilson R.K."/>
            <person name="Sternberg P.W."/>
            <person name="Gasser R.B."/>
            <person name="Mitreva M."/>
        </authorList>
    </citation>
    <scope>NUCLEOTIDE SEQUENCE [LARGE SCALE GENOMIC DNA]</scope>
    <source>
        <strain evidence="9">HannoverDv2000</strain>
    </source>
</reference>
<evidence type="ECO:0000256" key="2">
    <source>
        <dbReference type="ARBA" id="ARBA00022448"/>
    </source>
</evidence>
<keyword evidence="2" id="KW-0813">Transport</keyword>
<dbReference type="EMBL" id="KN716168">
    <property type="protein sequence ID" value="KJH52208.1"/>
    <property type="molecule type" value="Genomic_DNA"/>
</dbReference>
<dbReference type="OrthoDB" id="66620at2759"/>
<keyword evidence="3 6" id="KW-0812">Transmembrane</keyword>
<dbReference type="PANTHER" id="PTHR48041">
    <property type="entry name" value="ABC TRANSPORTER G FAMILY MEMBER 28"/>
    <property type="match status" value="1"/>
</dbReference>
<reference evidence="8 9" key="1">
    <citation type="submission" date="2013-11" db="EMBL/GenBank/DDBJ databases">
        <title>Draft genome of the bovine lungworm Dictyocaulus viviparus.</title>
        <authorList>
            <person name="Mitreva M."/>
        </authorList>
    </citation>
    <scope>NUCLEOTIDE SEQUENCE [LARGE SCALE GENOMIC DNA]</scope>
    <source>
        <strain evidence="8 9">HannoverDv2000</strain>
    </source>
</reference>
<feature type="transmembrane region" description="Helical" evidence="6">
    <location>
        <begin position="174"/>
        <end position="200"/>
    </location>
</feature>
<evidence type="ECO:0000259" key="7">
    <source>
        <dbReference type="Pfam" id="PF01061"/>
    </source>
</evidence>
<accession>A0A0D8Y5V0</accession>
<keyword evidence="9" id="KW-1185">Reference proteome</keyword>
<gene>
    <name evidence="8" type="ORF">DICVIV_01536</name>
</gene>